<comment type="caution">
    <text evidence="2">The sequence shown here is derived from an EMBL/GenBank/DDBJ whole genome shotgun (WGS) entry which is preliminary data.</text>
</comment>
<dbReference type="AlphaFoldDB" id="A0A8T0UAU3"/>
<protein>
    <submittedName>
        <fullName evidence="2">Uncharacterized protein</fullName>
    </submittedName>
</protein>
<organism evidence="2 3">
    <name type="scientific">Panicum virgatum</name>
    <name type="common">Blackwell switchgrass</name>
    <dbReference type="NCBI Taxonomy" id="38727"/>
    <lineage>
        <taxon>Eukaryota</taxon>
        <taxon>Viridiplantae</taxon>
        <taxon>Streptophyta</taxon>
        <taxon>Embryophyta</taxon>
        <taxon>Tracheophyta</taxon>
        <taxon>Spermatophyta</taxon>
        <taxon>Magnoliopsida</taxon>
        <taxon>Liliopsida</taxon>
        <taxon>Poales</taxon>
        <taxon>Poaceae</taxon>
        <taxon>PACMAD clade</taxon>
        <taxon>Panicoideae</taxon>
        <taxon>Panicodae</taxon>
        <taxon>Paniceae</taxon>
        <taxon>Panicinae</taxon>
        <taxon>Panicum</taxon>
        <taxon>Panicum sect. Hiantes</taxon>
    </lineage>
</organism>
<gene>
    <name evidence="2" type="ORF">PVAP13_3NG176300</name>
</gene>
<evidence type="ECO:0000313" key="2">
    <source>
        <dbReference type="EMBL" id="KAG2621161.1"/>
    </source>
</evidence>
<dbReference type="Proteomes" id="UP000823388">
    <property type="component" value="Chromosome 3N"/>
</dbReference>
<keyword evidence="3" id="KW-1185">Reference proteome</keyword>
<evidence type="ECO:0000256" key="1">
    <source>
        <dbReference type="SAM" id="MobiDB-lite"/>
    </source>
</evidence>
<sequence length="207" mass="22194">MPAQYHFPIKTSIWIHPSPVHNQQSRGHATQLDSKSKTRNAFQGFNFIKQLIHQVAIQQDCYLKTGKYAERVGGGAPSTSPPSSSTSPLRCWSWPATLRATTRRTGSCRATSSLPCTTTRSSASCWGPSPSPQEGCCSTSTGCCCPRRPAARARPTSAPPPRSSSRRGWPPSLRPDPPLIGAAAAAAASSWFTSSGSSSRYLAYRLG</sequence>
<name>A0A8T0UAU3_PANVG</name>
<feature type="region of interest" description="Disordered" evidence="1">
    <location>
        <begin position="151"/>
        <end position="180"/>
    </location>
</feature>
<evidence type="ECO:0000313" key="3">
    <source>
        <dbReference type="Proteomes" id="UP000823388"/>
    </source>
</evidence>
<dbReference type="EMBL" id="CM029042">
    <property type="protein sequence ID" value="KAG2621161.1"/>
    <property type="molecule type" value="Genomic_DNA"/>
</dbReference>
<accession>A0A8T0UAU3</accession>
<proteinExistence type="predicted"/>
<reference evidence="2" key="1">
    <citation type="submission" date="2020-05" db="EMBL/GenBank/DDBJ databases">
        <title>WGS assembly of Panicum virgatum.</title>
        <authorList>
            <person name="Lovell J.T."/>
            <person name="Jenkins J."/>
            <person name="Shu S."/>
            <person name="Juenger T.E."/>
            <person name="Schmutz J."/>
        </authorList>
    </citation>
    <scope>NUCLEOTIDE SEQUENCE</scope>
    <source>
        <strain evidence="2">AP13</strain>
    </source>
</reference>